<evidence type="ECO:0000256" key="5">
    <source>
        <dbReference type="ARBA" id="ARBA00023136"/>
    </source>
</evidence>
<feature type="transmembrane region" description="Helical" evidence="6">
    <location>
        <begin position="99"/>
        <end position="117"/>
    </location>
</feature>
<name>A0A3N5AWY6_9THEO</name>
<dbReference type="Pfam" id="PF01925">
    <property type="entry name" value="TauE"/>
    <property type="match status" value="1"/>
</dbReference>
<evidence type="ECO:0000313" key="7">
    <source>
        <dbReference type="EMBL" id="RPF49776.1"/>
    </source>
</evidence>
<organism evidence="7 8">
    <name type="scientific">Thermodesulfitimonas autotrophica</name>
    <dbReference type="NCBI Taxonomy" id="1894989"/>
    <lineage>
        <taxon>Bacteria</taxon>
        <taxon>Bacillati</taxon>
        <taxon>Bacillota</taxon>
        <taxon>Clostridia</taxon>
        <taxon>Thermoanaerobacterales</taxon>
        <taxon>Thermoanaerobacteraceae</taxon>
        <taxon>Thermodesulfitimonas</taxon>
    </lineage>
</organism>
<dbReference type="InterPro" id="IPR002781">
    <property type="entry name" value="TM_pro_TauE-like"/>
</dbReference>
<evidence type="ECO:0000256" key="6">
    <source>
        <dbReference type="RuleBase" id="RU363041"/>
    </source>
</evidence>
<evidence type="ECO:0000313" key="8">
    <source>
        <dbReference type="Proteomes" id="UP000282654"/>
    </source>
</evidence>
<comment type="caution">
    <text evidence="7">The sequence shown here is derived from an EMBL/GenBank/DDBJ whole genome shotgun (WGS) entry which is preliminary data.</text>
</comment>
<feature type="transmembrane region" description="Helical" evidence="6">
    <location>
        <begin position="43"/>
        <end position="61"/>
    </location>
</feature>
<gene>
    <name evidence="7" type="ORF">EDD75_0599</name>
</gene>
<feature type="transmembrane region" description="Helical" evidence="6">
    <location>
        <begin position="12"/>
        <end position="37"/>
    </location>
</feature>
<keyword evidence="8" id="KW-1185">Reference proteome</keyword>
<comment type="subcellular location">
    <subcellularLocation>
        <location evidence="6">Cell membrane</location>
        <topology evidence="6">Multi-pass membrane protein</topology>
    </subcellularLocation>
    <subcellularLocation>
        <location evidence="1">Membrane</location>
        <topology evidence="1">Multi-pass membrane protein</topology>
    </subcellularLocation>
</comment>
<protein>
    <recommendedName>
        <fullName evidence="6">Probable membrane transporter protein</fullName>
    </recommendedName>
</protein>
<evidence type="ECO:0000256" key="3">
    <source>
        <dbReference type="ARBA" id="ARBA00022692"/>
    </source>
</evidence>
<keyword evidence="6" id="KW-1003">Cell membrane</keyword>
<dbReference type="AlphaFoldDB" id="A0A3N5AWY6"/>
<dbReference type="OrthoDB" id="25340at2"/>
<feature type="transmembrane region" description="Helical" evidence="6">
    <location>
        <begin position="73"/>
        <end position="93"/>
    </location>
</feature>
<dbReference type="EMBL" id="RKRE01000001">
    <property type="protein sequence ID" value="RPF49776.1"/>
    <property type="molecule type" value="Genomic_DNA"/>
</dbReference>
<keyword evidence="4 6" id="KW-1133">Transmembrane helix</keyword>
<dbReference type="RefSeq" id="WP_123927770.1">
    <property type="nucleotide sequence ID" value="NZ_RKRE01000001.1"/>
</dbReference>
<proteinExistence type="inferred from homology"/>
<accession>A0A3N5AWY6</accession>
<dbReference type="PANTHER" id="PTHR43701:SF2">
    <property type="entry name" value="MEMBRANE TRANSPORTER PROTEIN YJNA-RELATED"/>
    <property type="match status" value="1"/>
</dbReference>
<evidence type="ECO:0000256" key="4">
    <source>
        <dbReference type="ARBA" id="ARBA00022989"/>
    </source>
</evidence>
<evidence type="ECO:0000256" key="2">
    <source>
        <dbReference type="ARBA" id="ARBA00009142"/>
    </source>
</evidence>
<reference evidence="7 8" key="1">
    <citation type="submission" date="2018-11" db="EMBL/GenBank/DDBJ databases">
        <title>Genomic Encyclopedia of Type Strains, Phase IV (KMG-IV): sequencing the most valuable type-strain genomes for metagenomic binning, comparative biology and taxonomic classification.</title>
        <authorList>
            <person name="Goeker M."/>
        </authorList>
    </citation>
    <scope>NUCLEOTIDE SEQUENCE [LARGE SCALE GENOMIC DNA]</scope>
    <source>
        <strain evidence="7 8">DSM 102936</strain>
    </source>
</reference>
<evidence type="ECO:0000256" key="1">
    <source>
        <dbReference type="ARBA" id="ARBA00004141"/>
    </source>
</evidence>
<dbReference type="GO" id="GO:0005886">
    <property type="term" value="C:plasma membrane"/>
    <property type="evidence" value="ECO:0007669"/>
    <property type="project" value="UniProtKB-SubCell"/>
</dbReference>
<dbReference type="Proteomes" id="UP000282654">
    <property type="component" value="Unassembled WGS sequence"/>
</dbReference>
<keyword evidence="5 6" id="KW-0472">Membrane</keyword>
<sequence>MFQTLGLISLGILVGLFSGFFGIGGGIVMIPALMYLMHMDPRVVVGTSLAVIMPTALFGTITHSAHGNVDLRVAFLLATGAALGSVLGASLVTWVPEKLLQRLLGAVFLLVAARLLGGR</sequence>
<keyword evidence="3 6" id="KW-0812">Transmembrane</keyword>
<comment type="similarity">
    <text evidence="2 6">Belongs to the 4-toluene sulfonate uptake permease (TSUP) (TC 2.A.102) family.</text>
</comment>
<dbReference type="InterPro" id="IPR051598">
    <property type="entry name" value="TSUP/Inactive_protease-like"/>
</dbReference>
<dbReference type="PANTHER" id="PTHR43701">
    <property type="entry name" value="MEMBRANE TRANSPORTER PROTEIN MJ0441-RELATED"/>
    <property type="match status" value="1"/>
</dbReference>